<evidence type="ECO:0000313" key="3">
    <source>
        <dbReference type="Proteomes" id="UP000326334"/>
    </source>
</evidence>
<gene>
    <name evidence="2" type="ORF">LG542_07935</name>
</gene>
<feature type="signal peptide" evidence="1">
    <location>
        <begin position="1"/>
        <end position="27"/>
    </location>
</feature>
<feature type="chain" id="PRO_5047348507" description="Bacterial Ig-like domain-containing protein" evidence="1">
    <location>
        <begin position="28"/>
        <end position="413"/>
    </location>
</feature>
<dbReference type="EMBL" id="CP045007">
    <property type="protein sequence ID" value="QFP80147.1"/>
    <property type="molecule type" value="Genomic_DNA"/>
</dbReference>
<dbReference type="RefSeq" id="WP_151886764.1">
    <property type="nucleotide sequence ID" value="NZ_CP045007.1"/>
</dbReference>
<evidence type="ECO:0008006" key="4">
    <source>
        <dbReference type="Google" id="ProtNLM"/>
    </source>
</evidence>
<reference evidence="2 3" key="1">
    <citation type="submission" date="2019-10" db="EMBL/GenBank/DDBJ databases">
        <title>Genome sequencing of Lactobacillus graminis.</title>
        <authorList>
            <person name="Kim K."/>
        </authorList>
    </citation>
    <scope>NUCLEOTIDE SEQUENCE [LARGE SCALE GENOMIC DNA]</scope>
    <source>
        <strain evidence="2 3">LG542</strain>
    </source>
</reference>
<keyword evidence="1" id="KW-0732">Signal</keyword>
<protein>
    <recommendedName>
        <fullName evidence="4">Bacterial Ig-like domain-containing protein</fullName>
    </recommendedName>
</protein>
<keyword evidence="3" id="KW-1185">Reference proteome</keyword>
<evidence type="ECO:0000256" key="1">
    <source>
        <dbReference type="SAM" id="SignalP"/>
    </source>
</evidence>
<organism evidence="2 3">
    <name type="scientific">Latilactobacillus graminis</name>
    <dbReference type="NCBI Taxonomy" id="60519"/>
    <lineage>
        <taxon>Bacteria</taxon>
        <taxon>Bacillati</taxon>
        <taxon>Bacillota</taxon>
        <taxon>Bacilli</taxon>
        <taxon>Lactobacillales</taxon>
        <taxon>Lactobacillaceae</taxon>
        <taxon>Latilactobacillus</taxon>
    </lineage>
</organism>
<proteinExistence type="predicted"/>
<name>A0ABX6C972_9LACO</name>
<evidence type="ECO:0000313" key="2">
    <source>
        <dbReference type="EMBL" id="QFP80147.1"/>
    </source>
</evidence>
<dbReference type="Proteomes" id="UP000326334">
    <property type="component" value="Chromosome"/>
</dbReference>
<sequence>MRLNKKISTMMVVAALCEISITTGVLAATTSTSAQAAVQAHQSSNHQLNLSYDSVQGKLSGNSVSGAASYTVTVDGQTFSETFTTKNGQFEANVSNDFYYAVKLGKHTIKVSALDQNQHVLATSQLTSDQFNEDRSDTTAPIKSLAYDSVQGKLSGNSVSGATSYTVTVDGQTFSETFTTKDGQFEANVSNDFYYAVKLGKHTIKVSALDQNQHVLATSQLTSDQFNEDHSDTTAPIKSLAYDSVQGKLSGNSVSGATSYTVTVDGQTFSETFTTKDGQFEANVSNDFYYAVKLGKHTIKVSALDQNQHVLATSQLTSDQFNEDHSDTTAPIKSLAYDSVQGKLSGNSVSGAASYTVTVDGQTFSETFTTKDGQFEANVSNDFYYAVKLGKHTIKVSALDQDQQVIAVGTINR</sequence>
<accession>A0ABX6C972</accession>